<protein>
    <submittedName>
        <fullName evidence="1">Uncharacterized protein</fullName>
    </submittedName>
</protein>
<gene>
    <name evidence="1" type="ORF">S01H1_79713</name>
</gene>
<evidence type="ECO:0000313" key="1">
    <source>
        <dbReference type="EMBL" id="GAG42803.1"/>
    </source>
</evidence>
<proteinExistence type="predicted"/>
<comment type="caution">
    <text evidence="1">The sequence shown here is derived from an EMBL/GenBank/DDBJ whole genome shotgun (WGS) entry which is preliminary data.</text>
</comment>
<sequence>MKKRKLKDLKRFIEKSLGHGPSVVAHLNYKESEIVLKLINKELERKELVGCTITENCGPQIMAIPQTTCNPVHMEVPPLFEFVAEP</sequence>
<reference evidence="1" key="1">
    <citation type="journal article" date="2014" name="Front. Microbiol.">
        <title>High frequency of phylogenetically diverse reductive dehalogenase-homologous genes in deep subseafloor sedimentary metagenomes.</title>
        <authorList>
            <person name="Kawai M."/>
            <person name="Futagami T."/>
            <person name="Toyoda A."/>
            <person name="Takaki Y."/>
            <person name="Nishi S."/>
            <person name="Hori S."/>
            <person name="Arai W."/>
            <person name="Tsubouchi T."/>
            <person name="Morono Y."/>
            <person name="Uchiyama I."/>
            <person name="Ito T."/>
            <person name="Fujiyama A."/>
            <person name="Inagaki F."/>
            <person name="Takami H."/>
        </authorList>
    </citation>
    <scope>NUCLEOTIDE SEQUENCE</scope>
    <source>
        <strain evidence="1">Expedition CK06-06</strain>
    </source>
</reference>
<dbReference type="EMBL" id="BARS01053764">
    <property type="protein sequence ID" value="GAG42803.1"/>
    <property type="molecule type" value="Genomic_DNA"/>
</dbReference>
<accession>X0Y226</accession>
<feature type="non-terminal residue" evidence="1">
    <location>
        <position position="86"/>
    </location>
</feature>
<dbReference type="AlphaFoldDB" id="X0Y226"/>
<organism evidence="1">
    <name type="scientific">marine sediment metagenome</name>
    <dbReference type="NCBI Taxonomy" id="412755"/>
    <lineage>
        <taxon>unclassified sequences</taxon>
        <taxon>metagenomes</taxon>
        <taxon>ecological metagenomes</taxon>
    </lineage>
</organism>
<name>X0Y226_9ZZZZ</name>